<accession>A0A5B7ET13</accession>
<organism evidence="2 3">
    <name type="scientific">Portunus trituberculatus</name>
    <name type="common">Swimming crab</name>
    <name type="synonym">Neptunus trituberculatus</name>
    <dbReference type="NCBI Taxonomy" id="210409"/>
    <lineage>
        <taxon>Eukaryota</taxon>
        <taxon>Metazoa</taxon>
        <taxon>Ecdysozoa</taxon>
        <taxon>Arthropoda</taxon>
        <taxon>Crustacea</taxon>
        <taxon>Multicrustacea</taxon>
        <taxon>Malacostraca</taxon>
        <taxon>Eumalacostraca</taxon>
        <taxon>Eucarida</taxon>
        <taxon>Decapoda</taxon>
        <taxon>Pleocyemata</taxon>
        <taxon>Brachyura</taxon>
        <taxon>Eubrachyura</taxon>
        <taxon>Portunoidea</taxon>
        <taxon>Portunidae</taxon>
        <taxon>Portuninae</taxon>
        <taxon>Portunus</taxon>
    </lineage>
</organism>
<evidence type="ECO:0000313" key="3">
    <source>
        <dbReference type="Proteomes" id="UP000324222"/>
    </source>
</evidence>
<protein>
    <submittedName>
        <fullName evidence="2">Uncharacterized protein</fullName>
    </submittedName>
</protein>
<dbReference type="Proteomes" id="UP000324222">
    <property type="component" value="Unassembled WGS sequence"/>
</dbReference>
<dbReference type="EMBL" id="VSRR010003276">
    <property type="protein sequence ID" value="MPC35444.1"/>
    <property type="molecule type" value="Genomic_DNA"/>
</dbReference>
<name>A0A5B7ET13_PORTR</name>
<evidence type="ECO:0000256" key="1">
    <source>
        <dbReference type="SAM" id="MobiDB-lite"/>
    </source>
</evidence>
<comment type="caution">
    <text evidence="2">The sequence shown here is derived from an EMBL/GenBank/DDBJ whole genome shotgun (WGS) entry which is preliminary data.</text>
</comment>
<sequence length="159" mass="18194">MLIGAIGHNDNNRSLASSSIDGEDEMATAHALIRDTYQKMTRSYQENANRNRKSQSVEIGTLVWVRKETTMPGTCRKLNVKWDGPYRVCDIIPEQSVYVVENVFTGKRTRRAAGQVKPYHGSEGWLLKPLQTVFEPDPVDEQLPPRVRRPPRRLIEECE</sequence>
<evidence type="ECO:0000313" key="2">
    <source>
        <dbReference type="EMBL" id="MPC35444.1"/>
    </source>
</evidence>
<feature type="region of interest" description="Disordered" evidence="1">
    <location>
        <begin position="137"/>
        <end position="159"/>
    </location>
</feature>
<reference evidence="2 3" key="1">
    <citation type="submission" date="2019-05" db="EMBL/GenBank/DDBJ databases">
        <title>Another draft genome of Portunus trituberculatus and its Hox gene families provides insights of decapod evolution.</title>
        <authorList>
            <person name="Jeong J.-H."/>
            <person name="Song I."/>
            <person name="Kim S."/>
            <person name="Choi T."/>
            <person name="Kim D."/>
            <person name="Ryu S."/>
            <person name="Kim W."/>
        </authorList>
    </citation>
    <scope>NUCLEOTIDE SEQUENCE [LARGE SCALE GENOMIC DNA]</scope>
    <source>
        <tissue evidence="2">Muscle</tissue>
    </source>
</reference>
<keyword evidence="3" id="KW-1185">Reference proteome</keyword>
<dbReference type="AlphaFoldDB" id="A0A5B7ET13"/>
<proteinExistence type="predicted"/>
<gene>
    <name evidence="2" type="ORF">E2C01_028867</name>
</gene>